<protein>
    <submittedName>
        <fullName evidence="1">Uncharacterized protein</fullName>
    </submittedName>
</protein>
<organism evidence="1 2">
    <name type="scientific">Coemansia helicoidea</name>
    <dbReference type="NCBI Taxonomy" id="1286919"/>
    <lineage>
        <taxon>Eukaryota</taxon>
        <taxon>Fungi</taxon>
        <taxon>Fungi incertae sedis</taxon>
        <taxon>Zoopagomycota</taxon>
        <taxon>Kickxellomycotina</taxon>
        <taxon>Kickxellomycetes</taxon>
        <taxon>Kickxellales</taxon>
        <taxon>Kickxellaceae</taxon>
        <taxon>Coemansia</taxon>
    </lineage>
</organism>
<feature type="non-terminal residue" evidence="1">
    <location>
        <position position="403"/>
    </location>
</feature>
<evidence type="ECO:0000313" key="2">
    <source>
        <dbReference type="Proteomes" id="UP001140087"/>
    </source>
</evidence>
<sequence>MSGKGKQPRVKGNLKPTSSSRAADLVGDDTAAINAFKANPALAFAQLSQGAGRRTGSPGTQTPDSQSGASTPQQSVLDQIDGQLAGQLKRLGKHDANTKMRALGELRAYVAEHSWETGLEGMLLAWPALLRRHMFDTDRRVRMGVAQVHADLVGKAGRRLVGQLRQLAGPWLAGYFDPSRDVARCARQAFEAAFAEAKRAEAIAFCAPDLLAFATDNIVEQTAESLSDPRVSDAEEMRSKHEHVVGASLGVLGLVVDEVAPERLLAHRPAFDAVLQSKQALALAGSPAGYVRRSFYRLVRAVMLRCPQLAENSYGAVGQALLKHCFSDADVGAHGDMWDAVLLTTKSYPQVWLPGAAPGKKGSPPIARVFEFIRHRCRLAPTISYPSILALLANLPDAVLDDP</sequence>
<accession>A0ACC1KXW7</accession>
<gene>
    <name evidence="1" type="ORF">H4R21_004594</name>
</gene>
<keyword evidence="2" id="KW-1185">Reference proteome</keyword>
<dbReference type="EMBL" id="JANBUN010001786">
    <property type="protein sequence ID" value="KAJ2796737.1"/>
    <property type="molecule type" value="Genomic_DNA"/>
</dbReference>
<evidence type="ECO:0000313" key="1">
    <source>
        <dbReference type="EMBL" id="KAJ2796737.1"/>
    </source>
</evidence>
<dbReference type="Proteomes" id="UP001140087">
    <property type="component" value="Unassembled WGS sequence"/>
</dbReference>
<proteinExistence type="predicted"/>
<name>A0ACC1KXW7_9FUNG</name>
<comment type="caution">
    <text evidence="1">The sequence shown here is derived from an EMBL/GenBank/DDBJ whole genome shotgun (WGS) entry which is preliminary data.</text>
</comment>
<reference evidence="1" key="1">
    <citation type="submission" date="2022-07" db="EMBL/GenBank/DDBJ databases">
        <title>Phylogenomic reconstructions and comparative analyses of Kickxellomycotina fungi.</title>
        <authorList>
            <person name="Reynolds N.K."/>
            <person name="Stajich J.E."/>
            <person name="Barry K."/>
            <person name="Grigoriev I.V."/>
            <person name="Crous P."/>
            <person name="Smith M.E."/>
        </authorList>
    </citation>
    <scope>NUCLEOTIDE SEQUENCE</scope>
    <source>
        <strain evidence="1">BCRC 34780</strain>
    </source>
</reference>